<feature type="domain" description="CdaR GGDEF-like" evidence="3">
    <location>
        <begin position="276"/>
        <end position="396"/>
    </location>
</feature>
<dbReference type="PANTHER" id="PTHR33744">
    <property type="entry name" value="CARBOHYDRATE DIACID REGULATOR"/>
    <property type="match status" value="1"/>
</dbReference>
<keyword evidence="5" id="KW-1185">Reference proteome</keyword>
<dbReference type="InterPro" id="IPR041522">
    <property type="entry name" value="CdaR_GGDEF"/>
</dbReference>
<sequence length="507" mass="54543">MGESASLGLTGLLAHPRWRASVVVLAGSKLERPVDHVVAHSGVGTIPAVPANTLLALTSRPEPLDWRLDALLRRLADQAATALLLPMPMSLIQATVRLADRLGIVILGTADDVLALVVEARTLLAGPSVDAAALVCRVARAMGPQLLDPEMLVKRLHVLIDLPVAVLDGDGVRVAGDVEVTARPHPTCARQRLPVANGELLLAPAPDAAGRRAEYWIAARVSRNAAWRAPAVSDALDLAALSLQRWVFARRLVVERDARHRAALLGELLQLTTEPQVETRRRAADLGWRLDGWHIGVRIGVPPDVEVLGRTADVAAALRGEDLEAVVVEYGDGWSGWVTLDAEPTADQVRQLSQAIRHAHARLRQRIDAHVGVGRPEAGPPGIARTVAEADDAARLAVGRPETGRFLQVDSLGMAQLLLGWGRTETFIPAAHTMLTPLRNQPGDLIRTLGTYLDSESSLNETAAVLGVHRNTVASRVDRIKNLLGVDLQDRDERLALHLACRAVLMD</sequence>
<reference evidence="4 5" key="1">
    <citation type="submission" date="2021-01" db="EMBL/GenBank/DDBJ databases">
        <title>WGS of actinomycetes isolated from Thailand.</title>
        <authorList>
            <person name="Thawai C."/>
        </authorList>
    </citation>
    <scope>NUCLEOTIDE SEQUENCE [LARGE SCALE GENOMIC DNA]</scope>
    <source>
        <strain evidence="4 5">CA1R205</strain>
    </source>
</reference>
<dbReference type="EMBL" id="JAERRF010000029">
    <property type="protein sequence ID" value="MBL1101487.1"/>
    <property type="molecule type" value="Genomic_DNA"/>
</dbReference>
<evidence type="ECO:0000256" key="1">
    <source>
        <dbReference type="ARBA" id="ARBA00006754"/>
    </source>
</evidence>
<evidence type="ECO:0000313" key="5">
    <source>
        <dbReference type="Proteomes" id="UP000634229"/>
    </source>
</evidence>
<dbReference type="Proteomes" id="UP000634229">
    <property type="component" value="Unassembled WGS sequence"/>
</dbReference>
<dbReference type="Pfam" id="PF13556">
    <property type="entry name" value="HTH_30"/>
    <property type="match status" value="1"/>
</dbReference>
<organism evidence="4 5">
    <name type="scientific">Streptomyces coffeae</name>
    <dbReference type="NCBI Taxonomy" id="621382"/>
    <lineage>
        <taxon>Bacteria</taxon>
        <taxon>Bacillati</taxon>
        <taxon>Actinomycetota</taxon>
        <taxon>Actinomycetes</taxon>
        <taxon>Kitasatosporales</taxon>
        <taxon>Streptomycetaceae</taxon>
        <taxon>Streptomyces</taxon>
    </lineage>
</organism>
<dbReference type="Gene3D" id="1.10.10.2840">
    <property type="entry name" value="PucR C-terminal helix-turn-helix domain"/>
    <property type="match status" value="1"/>
</dbReference>
<comment type="similarity">
    <text evidence="1">Belongs to the CdaR family.</text>
</comment>
<feature type="domain" description="PucR C-terminal helix-turn-helix" evidence="2">
    <location>
        <begin position="445"/>
        <end position="503"/>
    </location>
</feature>
<evidence type="ECO:0000313" key="4">
    <source>
        <dbReference type="EMBL" id="MBL1101487.1"/>
    </source>
</evidence>
<dbReference type="RefSeq" id="WP_201881098.1">
    <property type="nucleotide sequence ID" value="NZ_JAERRF010000029.1"/>
</dbReference>
<dbReference type="InterPro" id="IPR042070">
    <property type="entry name" value="PucR_C-HTH_sf"/>
</dbReference>
<comment type="caution">
    <text evidence="4">The sequence shown here is derived from an EMBL/GenBank/DDBJ whole genome shotgun (WGS) entry which is preliminary data.</text>
</comment>
<gene>
    <name evidence="4" type="ORF">JK363_33475</name>
</gene>
<evidence type="ECO:0000259" key="2">
    <source>
        <dbReference type="Pfam" id="PF13556"/>
    </source>
</evidence>
<evidence type="ECO:0000259" key="3">
    <source>
        <dbReference type="Pfam" id="PF17853"/>
    </source>
</evidence>
<proteinExistence type="inferred from homology"/>
<dbReference type="Pfam" id="PF17853">
    <property type="entry name" value="GGDEF_2"/>
    <property type="match status" value="1"/>
</dbReference>
<accession>A0ABS1NN18</accession>
<protein>
    <submittedName>
        <fullName evidence="4">Helix-turn-helix domain-containing protein</fullName>
    </submittedName>
</protein>
<dbReference type="PANTHER" id="PTHR33744:SF1">
    <property type="entry name" value="DNA-BINDING TRANSCRIPTIONAL ACTIVATOR ADER"/>
    <property type="match status" value="1"/>
</dbReference>
<name>A0ABS1NN18_9ACTN</name>
<dbReference type="InterPro" id="IPR051448">
    <property type="entry name" value="CdaR-like_regulators"/>
</dbReference>
<dbReference type="InterPro" id="IPR025736">
    <property type="entry name" value="PucR_C-HTH_dom"/>
</dbReference>